<keyword evidence="6" id="KW-0548">Nucleotidyltransferase</keyword>
<evidence type="ECO:0000256" key="7">
    <source>
        <dbReference type="ARBA" id="ARBA00022741"/>
    </source>
</evidence>
<dbReference type="EC" id="2.7.7.2" evidence="2"/>
<evidence type="ECO:0000256" key="3">
    <source>
        <dbReference type="ARBA" id="ARBA00022630"/>
    </source>
</evidence>
<evidence type="ECO:0000256" key="5">
    <source>
        <dbReference type="ARBA" id="ARBA00022679"/>
    </source>
</evidence>
<keyword evidence="5" id="KW-0808">Transferase</keyword>
<evidence type="ECO:0000256" key="9">
    <source>
        <dbReference type="ARBA" id="ARBA00022840"/>
    </source>
</evidence>
<feature type="non-terminal residue" evidence="11">
    <location>
        <position position="55"/>
    </location>
</feature>
<dbReference type="GO" id="GO:0009231">
    <property type="term" value="P:riboflavin biosynthetic process"/>
    <property type="evidence" value="ECO:0007669"/>
    <property type="project" value="InterPro"/>
</dbReference>
<name>X0UV04_9ZZZZ</name>
<comment type="caution">
    <text evidence="11">The sequence shown here is derived from an EMBL/GenBank/DDBJ whole genome shotgun (WGS) entry which is preliminary data.</text>
</comment>
<reference evidence="11" key="1">
    <citation type="journal article" date="2014" name="Front. Microbiol.">
        <title>High frequency of phylogenetically diverse reductive dehalogenase-homologous genes in deep subseafloor sedimentary metagenomes.</title>
        <authorList>
            <person name="Kawai M."/>
            <person name="Futagami T."/>
            <person name="Toyoda A."/>
            <person name="Takaki Y."/>
            <person name="Nishi S."/>
            <person name="Hori S."/>
            <person name="Arai W."/>
            <person name="Tsubouchi T."/>
            <person name="Morono Y."/>
            <person name="Uchiyama I."/>
            <person name="Ito T."/>
            <person name="Fujiyama A."/>
            <person name="Inagaki F."/>
            <person name="Takami H."/>
        </authorList>
    </citation>
    <scope>NUCLEOTIDE SEQUENCE</scope>
    <source>
        <strain evidence="11">Expedition CK06-06</strain>
    </source>
</reference>
<organism evidence="11">
    <name type="scientific">marine sediment metagenome</name>
    <dbReference type="NCBI Taxonomy" id="412755"/>
    <lineage>
        <taxon>unclassified sequences</taxon>
        <taxon>metagenomes</taxon>
        <taxon>ecological metagenomes</taxon>
    </lineage>
</organism>
<comment type="pathway">
    <text evidence="1">Cofactor biosynthesis; FAD biosynthesis; FAD from FMN: step 1/1.</text>
</comment>
<dbReference type="Pfam" id="PF06574">
    <property type="entry name" value="FAD_syn"/>
    <property type="match status" value="1"/>
</dbReference>
<dbReference type="GO" id="GO:0005524">
    <property type="term" value="F:ATP binding"/>
    <property type="evidence" value="ECO:0007669"/>
    <property type="project" value="UniProtKB-KW"/>
</dbReference>
<dbReference type="GO" id="GO:0006747">
    <property type="term" value="P:FAD biosynthetic process"/>
    <property type="evidence" value="ECO:0007669"/>
    <property type="project" value="UniProtKB-UniPathway"/>
</dbReference>
<feature type="domain" description="FAD synthetase" evidence="10">
    <location>
        <begin position="2"/>
        <end position="55"/>
    </location>
</feature>
<evidence type="ECO:0000256" key="8">
    <source>
        <dbReference type="ARBA" id="ARBA00022827"/>
    </source>
</evidence>
<keyword evidence="4" id="KW-0288">FMN</keyword>
<dbReference type="Gene3D" id="3.40.50.620">
    <property type="entry name" value="HUPs"/>
    <property type="match status" value="1"/>
</dbReference>
<accession>X0UV04</accession>
<keyword evidence="8" id="KW-0274">FAD</keyword>
<keyword evidence="3" id="KW-0285">Flavoprotein</keyword>
<evidence type="ECO:0000256" key="4">
    <source>
        <dbReference type="ARBA" id="ARBA00022643"/>
    </source>
</evidence>
<dbReference type="InterPro" id="IPR014729">
    <property type="entry name" value="Rossmann-like_a/b/a_fold"/>
</dbReference>
<dbReference type="GO" id="GO:0003919">
    <property type="term" value="F:FMN adenylyltransferase activity"/>
    <property type="evidence" value="ECO:0007669"/>
    <property type="project" value="UniProtKB-EC"/>
</dbReference>
<evidence type="ECO:0000256" key="2">
    <source>
        <dbReference type="ARBA" id="ARBA00012393"/>
    </source>
</evidence>
<protein>
    <recommendedName>
        <fullName evidence="2">FAD synthase</fullName>
        <ecNumber evidence="2">2.7.7.2</ecNumber>
    </recommendedName>
</protein>
<evidence type="ECO:0000256" key="6">
    <source>
        <dbReference type="ARBA" id="ARBA00022695"/>
    </source>
</evidence>
<dbReference type="UniPathway" id="UPA00277">
    <property type="reaction ID" value="UER00407"/>
</dbReference>
<gene>
    <name evidence="11" type="ORF">S01H1_33259</name>
</gene>
<evidence type="ECO:0000256" key="1">
    <source>
        <dbReference type="ARBA" id="ARBA00004726"/>
    </source>
</evidence>
<dbReference type="InterPro" id="IPR015864">
    <property type="entry name" value="FAD_synthase"/>
</dbReference>
<evidence type="ECO:0000313" key="11">
    <source>
        <dbReference type="EMBL" id="GAG09694.1"/>
    </source>
</evidence>
<dbReference type="AlphaFoldDB" id="X0UV04"/>
<sequence length="55" mass="6180">MRTVIERACSVGGEAAVFTFEPHPRKLLYPDRAPRLLTTLDQKLELLDEVGVDLV</sequence>
<keyword evidence="7" id="KW-0547">Nucleotide-binding</keyword>
<proteinExistence type="predicted"/>
<dbReference type="EMBL" id="BARS01020642">
    <property type="protein sequence ID" value="GAG09694.1"/>
    <property type="molecule type" value="Genomic_DNA"/>
</dbReference>
<dbReference type="SUPFAM" id="SSF52374">
    <property type="entry name" value="Nucleotidylyl transferase"/>
    <property type="match status" value="1"/>
</dbReference>
<keyword evidence="9" id="KW-0067">ATP-binding</keyword>
<evidence type="ECO:0000259" key="10">
    <source>
        <dbReference type="Pfam" id="PF06574"/>
    </source>
</evidence>